<keyword evidence="3 4" id="KW-0413">Isomerase</keyword>
<dbReference type="EC" id="5.4.99.12" evidence="4"/>
<keyword evidence="2 4" id="KW-0819">tRNA processing</keyword>
<organism evidence="6 7">
    <name type="scientific">Deinandra increscens subsp. villosa</name>
    <dbReference type="NCBI Taxonomy" id="3103831"/>
    <lineage>
        <taxon>Eukaryota</taxon>
        <taxon>Viridiplantae</taxon>
        <taxon>Streptophyta</taxon>
        <taxon>Embryophyta</taxon>
        <taxon>Tracheophyta</taxon>
        <taxon>Spermatophyta</taxon>
        <taxon>Magnoliopsida</taxon>
        <taxon>eudicotyledons</taxon>
        <taxon>Gunneridae</taxon>
        <taxon>Pentapetalae</taxon>
        <taxon>asterids</taxon>
        <taxon>campanulids</taxon>
        <taxon>Asterales</taxon>
        <taxon>Asteraceae</taxon>
        <taxon>Asteroideae</taxon>
        <taxon>Heliantheae alliance</taxon>
        <taxon>Madieae</taxon>
        <taxon>Madiinae</taxon>
        <taxon>Deinandra</taxon>
    </lineage>
</organism>
<dbReference type="SUPFAM" id="SSF55120">
    <property type="entry name" value="Pseudouridine synthase"/>
    <property type="match status" value="1"/>
</dbReference>
<dbReference type="Gene3D" id="3.30.70.580">
    <property type="entry name" value="Pseudouridine synthase I, catalytic domain, N-terminal subdomain"/>
    <property type="match status" value="1"/>
</dbReference>
<dbReference type="InterPro" id="IPR020095">
    <property type="entry name" value="PsdUridine_synth_TruA_C"/>
</dbReference>
<comment type="catalytic activity">
    <reaction evidence="4">
        <text>uridine(38/39/40) in tRNA = pseudouridine(38/39/40) in tRNA</text>
        <dbReference type="Rhea" id="RHEA:22376"/>
        <dbReference type="Rhea" id="RHEA-COMP:10085"/>
        <dbReference type="Rhea" id="RHEA-COMP:10087"/>
        <dbReference type="ChEBI" id="CHEBI:65314"/>
        <dbReference type="ChEBI" id="CHEBI:65315"/>
        <dbReference type="EC" id="5.4.99.12"/>
    </reaction>
</comment>
<comment type="caution">
    <text evidence="6">The sequence shown here is derived from an EMBL/GenBank/DDBJ whole genome shotgun (WGS) entry which is preliminary data.</text>
</comment>
<dbReference type="Gene3D" id="3.30.70.660">
    <property type="entry name" value="Pseudouridine synthase I, catalytic domain, C-terminal subdomain"/>
    <property type="match status" value="1"/>
</dbReference>
<reference evidence="6 7" key="1">
    <citation type="submission" date="2024-04" db="EMBL/GenBank/DDBJ databases">
        <title>The reference genome of an endangered Asteraceae, Deinandra increscens subsp. villosa, native to the Central Coast of California.</title>
        <authorList>
            <person name="Guilliams M."/>
            <person name="Hasenstab-Lehman K."/>
            <person name="Meyer R."/>
            <person name="Mcevoy S."/>
        </authorList>
    </citation>
    <scope>NUCLEOTIDE SEQUENCE [LARGE SCALE GENOMIC DNA]</scope>
    <source>
        <tissue evidence="6">Leaf</tissue>
    </source>
</reference>
<evidence type="ECO:0000313" key="6">
    <source>
        <dbReference type="EMBL" id="KAK9078935.1"/>
    </source>
</evidence>
<evidence type="ECO:0000256" key="3">
    <source>
        <dbReference type="ARBA" id="ARBA00023235"/>
    </source>
</evidence>
<evidence type="ECO:0000256" key="4">
    <source>
        <dbReference type="RuleBase" id="RU003792"/>
    </source>
</evidence>
<dbReference type="PANTHER" id="PTHR11142:SF10">
    <property type="entry name" value="TRNA PSEUDOURIDINE SYNTHASE"/>
    <property type="match status" value="1"/>
</dbReference>
<dbReference type="PANTHER" id="PTHR11142">
    <property type="entry name" value="PSEUDOURIDYLATE SYNTHASE"/>
    <property type="match status" value="1"/>
</dbReference>
<protein>
    <recommendedName>
        <fullName evidence="4">tRNA pseudouridine synthase</fullName>
        <ecNumber evidence="4">5.4.99.12</ecNumber>
    </recommendedName>
</protein>
<dbReference type="InterPro" id="IPR020097">
    <property type="entry name" value="PsdUridine_synth_TruA_a/b_dom"/>
</dbReference>
<keyword evidence="7" id="KW-1185">Reference proteome</keyword>
<name>A0AAP0DTC1_9ASTR</name>
<dbReference type="InterPro" id="IPR020103">
    <property type="entry name" value="PsdUridine_synth_cat_dom_sf"/>
</dbReference>
<dbReference type="GO" id="GO:0031119">
    <property type="term" value="P:tRNA pseudouridine synthesis"/>
    <property type="evidence" value="ECO:0007669"/>
    <property type="project" value="TreeGrafter"/>
</dbReference>
<sequence>MISAYQRPRAVAAELQSQITRRKFVSSMEITANPKITQTKEYFQYNHTDSCKFSRWTSRESYVFMYARPWEKVVNFYSNVVNGHTTLHQLFGAKTHRIPDNTSIEPSDESDFVITPSQKRAGRWARMNFKIILSYHGGSFDGWQKQPGLNTVQEVIEKSLGKFVDERKAGLLKDKGLPLEGNVVVAGRTDKGVTGFQQVCSFYTWREDVRPQDIEEAINCTLPGKLRVISVAQVPRTFHPNFSAKWRRYLYIFPLNAGEADEEDATIVYDGKTSDQKNNGNDIIIQGNLESAVDDEKDDSERESIKKPTKFKVSKVNTLLQQLEGKLLSYKMFARDTKPARNTGPPTECFFFHARATQVTLTIDTKKGEYSEAMCIELVANRFLRKMVRVLVATSIREAAAGADDDALIKLMDATCRRATAPPAPPDGLCLFDVGYNDFDSQTCLIL</sequence>
<evidence type="ECO:0000256" key="2">
    <source>
        <dbReference type="ARBA" id="ARBA00022694"/>
    </source>
</evidence>
<feature type="domain" description="Pseudouridine synthase I TruA alpha/beta" evidence="5">
    <location>
        <begin position="365"/>
        <end position="437"/>
    </location>
</feature>
<dbReference type="InterPro" id="IPR001406">
    <property type="entry name" value="PsdUridine_synth_TruA"/>
</dbReference>
<comment type="similarity">
    <text evidence="1 4">Belongs to the tRNA pseudouridine synthase TruA family.</text>
</comment>
<evidence type="ECO:0000256" key="1">
    <source>
        <dbReference type="ARBA" id="ARBA00009375"/>
    </source>
</evidence>
<dbReference type="FunFam" id="3.30.70.660:FF:000019">
    <property type="entry name" value="tRNA pseudouridine synthase"/>
    <property type="match status" value="1"/>
</dbReference>
<dbReference type="GO" id="GO:0160147">
    <property type="term" value="F:tRNA pseudouridine(38-40) synthase activity"/>
    <property type="evidence" value="ECO:0007669"/>
    <property type="project" value="UniProtKB-EC"/>
</dbReference>
<evidence type="ECO:0000313" key="7">
    <source>
        <dbReference type="Proteomes" id="UP001408789"/>
    </source>
</evidence>
<dbReference type="EMBL" id="JBCNJP010000006">
    <property type="protein sequence ID" value="KAK9078935.1"/>
    <property type="molecule type" value="Genomic_DNA"/>
</dbReference>
<proteinExistence type="inferred from homology"/>
<dbReference type="Proteomes" id="UP001408789">
    <property type="component" value="Unassembled WGS sequence"/>
</dbReference>
<dbReference type="InterPro" id="IPR020094">
    <property type="entry name" value="TruA/RsuA/RluB/E/F_N"/>
</dbReference>
<accession>A0AAP0DTC1</accession>
<evidence type="ECO:0000259" key="5">
    <source>
        <dbReference type="Pfam" id="PF01416"/>
    </source>
</evidence>
<gene>
    <name evidence="6" type="ORF">SSX86_002994</name>
</gene>
<dbReference type="AlphaFoldDB" id="A0AAP0DTC1"/>
<dbReference type="GO" id="GO:0003723">
    <property type="term" value="F:RNA binding"/>
    <property type="evidence" value="ECO:0007669"/>
    <property type="project" value="InterPro"/>
</dbReference>
<dbReference type="Pfam" id="PF01416">
    <property type="entry name" value="PseudoU_synth_1"/>
    <property type="match status" value="1"/>
</dbReference>